<keyword evidence="5 10" id="KW-0769">Symport</keyword>
<organism evidence="13 14">
    <name type="scientific">Chironomus riparius</name>
    <dbReference type="NCBI Taxonomy" id="315576"/>
    <lineage>
        <taxon>Eukaryota</taxon>
        <taxon>Metazoa</taxon>
        <taxon>Ecdysozoa</taxon>
        <taxon>Arthropoda</taxon>
        <taxon>Hexapoda</taxon>
        <taxon>Insecta</taxon>
        <taxon>Pterygota</taxon>
        <taxon>Neoptera</taxon>
        <taxon>Endopterygota</taxon>
        <taxon>Diptera</taxon>
        <taxon>Nematocera</taxon>
        <taxon>Chironomoidea</taxon>
        <taxon>Chironomidae</taxon>
        <taxon>Chironominae</taxon>
        <taxon>Chironomus</taxon>
    </lineage>
</organism>
<keyword evidence="6 12" id="KW-1133">Transmembrane helix</keyword>
<feature type="region of interest" description="Disordered" evidence="11">
    <location>
        <begin position="1"/>
        <end position="35"/>
    </location>
</feature>
<dbReference type="SUPFAM" id="SSF161070">
    <property type="entry name" value="SNF-like"/>
    <property type="match status" value="1"/>
</dbReference>
<dbReference type="AlphaFoldDB" id="A0A9N9RXM9"/>
<dbReference type="EMBL" id="OU895878">
    <property type="protein sequence ID" value="CAG9805039.1"/>
    <property type="molecule type" value="Genomic_DNA"/>
</dbReference>
<evidence type="ECO:0000256" key="3">
    <source>
        <dbReference type="ARBA" id="ARBA00022448"/>
    </source>
</evidence>
<evidence type="ECO:0000256" key="5">
    <source>
        <dbReference type="ARBA" id="ARBA00022847"/>
    </source>
</evidence>
<evidence type="ECO:0000256" key="11">
    <source>
        <dbReference type="SAM" id="MobiDB-lite"/>
    </source>
</evidence>
<feature type="transmembrane region" description="Helical" evidence="12">
    <location>
        <begin position="587"/>
        <end position="608"/>
    </location>
</feature>
<keyword evidence="9" id="KW-1015">Disulfide bond</keyword>
<feature type="transmembrane region" description="Helical" evidence="12">
    <location>
        <begin position="430"/>
        <end position="451"/>
    </location>
</feature>
<gene>
    <name evidence="13" type="ORF">CHIRRI_LOCUS7915</name>
</gene>
<feature type="transmembrane region" description="Helical" evidence="12">
    <location>
        <begin position="472"/>
        <end position="497"/>
    </location>
</feature>
<dbReference type="GO" id="GO:0015187">
    <property type="term" value="F:glycine transmembrane transporter activity"/>
    <property type="evidence" value="ECO:0007669"/>
    <property type="project" value="TreeGrafter"/>
</dbReference>
<reference evidence="13" key="1">
    <citation type="submission" date="2022-01" db="EMBL/GenBank/DDBJ databases">
        <authorList>
            <person name="King R."/>
        </authorList>
    </citation>
    <scope>NUCLEOTIDE SEQUENCE</scope>
</reference>
<evidence type="ECO:0000256" key="1">
    <source>
        <dbReference type="ARBA" id="ARBA00004141"/>
    </source>
</evidence>
<comment type="subcellular location">
    <subcellularLocation>
        <location evidence="1">Membrane</location>
        <topology evidence="1">Multi-pass membrane protein</topology>
    </subcellularLocation>
</comment>
<dbReference type="PANTHER" id="PTHR11616:SF236">
    <property type="entry name" value="TRANSPORTER"/>
    <property type="match status" value="1"/>
</dbReference>
<dbReference type="Proteomes" id="UP001153620">
    <property type="component" value="Chromosome 2"/>
</dbReference>
<name>A0A9N9RXM9_9DIPT</name>
<dbReference type="Pfam" id="PF00209">
    <property type="entry name" value="SNF"/>
    <property type="match status" value="1"/>
</dbReference>
<feature type="transmembrane region" description="Helical" evidence="12">
    <location>
        <begin position="79"/>
        <end position="100"/>
    </location>
</feature>
<evidence type="ECO:0000256" key="4">
    <source>
        <dbReference type="ARBA" id="ARBA00022692"/>
    </source>
</evidence>
<evidence type="ECO:0000256" key="2">
    <source>
        <dbReference type="ARBA" id="ARBA00006459"/>
    </source>
</evidence>
<feature type="transmembrane region" description="Helical" evidence="12">
    <location>
        <begin position="262"/>
        <end position="280"/>
    </location>
</feature>
<keyword evidence="7 12" id="KW-0472">Membrane</keyword>
<proteinExistence type="inferred from homology"/>
<comment type="similarity">
    <text evidence="2 10">Belongs to the sodium:neurotransmitter symporter (SNF) (TC 2.A.22) family.</text>
</comment>
<feature type="transmembrane region" description="Helical" evidence="12">
    <location>
        <begin position="121"/>
        <end position="149"/>
    </location>
</feature>
<dbReference type="GO" id="GO:0005886">
    <property type="term" value="C:plasma membrane"/>
    <property type="evidence" value="ECO:0007669"/>
    <property type="project" value="TreeGrafter"/>
</dbReference>
<dbReference type="GO" id="GO:0015179">
    <property type="term" value="F:L-amino acid transmembrane transporter activity"/>
    <property type="evidence" value="ECO:0007669"/>
    <property type="project" value="TreeGrafter"/>
</dbReference>
<reference evidence="13" key="2">
    <citation type="submission" date="2022-10" db="EMBL/GenBank/DDBJ databases">
        <authorList>
            <consortium name="ENA_rothamsted_submissions"/>
            <consortium name="culmorum"/>
            <person name="King R."/>
        </authorList>
    </citation>
    <scope>NUCLEOTIDE SEQUENCE</scope>
</reference>
<feature type="transmembrane region" description="Helical" evidence="12">
    <location>
        <begin position="503"/>
        <end position="524"/>
    </location>
</feature>
<dbReference type="PROSITE" id="PS50267">
    <property type="entry name" value="NA_NEUROTRAN_SYMP_3"/>
    <property type="match status" value="1"/>
</dbReference>
<dbReference type="PRINTS" id="PR00176">
    <property type="entry name" value="NANEUSMPORT"/>
</dbReference>
<dbReference type="OrthoDB" id="6581954at2759"/>
<evidence type="ECO:0000256" key="8">
    <source>
        <dbReference type="PIRSR" id="PIRSR600175-1"/>
    </source>
</evidence>
<feature type="binding site" evidence="8">
    <location>
        <position position="57"/>
    </location>
    <ligand>
        <name>Na(+)</name>
        <dbReference type="ChEBI" id="CHEBI:29101"/>
        <label>1</label>
    </ligand>
</feature>
<dbReference type="PROSITE" id="PS00610">
    <property type="entry name" value="NA_NEUROTRAN_SYMP_1"/>
    <property type="match status" value="1"/>
</dbReference>
<dbReference type="InterPro" id="IPR037272">
    <property type="entry name" value="SNS_sf"/>
</dbReference>
<feature type="binding site" evidence="8">
    <location>
        <position position="62"/>
    </location>
    <ligand>
        <name>Na(+)</name>
        <dbReference type="ChEBI" id="CHEBI:29101"/>
        <label>1</label>
    </ligand>
</feature>
<feature type="transmembrane region" description="Helical" evidence="12">
    <location>
        <begin position="545"/>
        <end position="567"/>
    </location>
</feature>
<feature type="transmembrane region" description="Helical" evidence="12">
    <location>
        <begin position="371"/>
        <end position="395"/>
    </location>
</feature>
<evidence type="ECO:0000256" key="12">
    <source>
        <dbReference type="SAM" id="Phobius"/>
    </source>
</evidence>
<keyword evidence="3 10" id="KW-0813">Transport</keyword>
<feature type="disulfide bond" evidence="9">
    <location>
        <begin position="161"/>
        <end position="170"/>
    </location>
</feature>
<feature type="binding site" evidence="8">
    <location>
        <position position="345"/>
    </location>
    <ligand>
        <name>Na(+)</name>
        <dbReference type="ChEBI" id="CHEBI:29101"/>
        <label>1</label>
    </ligand>
</feature>
<dbReference type="PANTHER" id="PTHR11616">
    <property type="entry name" value="SODIUM/CHLORIDE DEPENDENT TRANSPORTER"/>
    <property type="match status" value="1"/>
</dbReference>
<dbReference type="GO" id="GO:0046872">
    <property type="term" value="F:metal ion binding"/>
    <property type="evidence" value="ECO:0007669"/>
    <property type="project" value="UniProtKB-KW"/>
</dbReference>
<protein>
    <recommendedName>
        <fullName evidence="10">Transporter</fullName>
    </recommendedName>
</protein>
<sequence length="639" mass="71363">MDDKLTSTSLDFTSSSEKGSRNSLPHEPNSSSTTQLVVERTNWSRPIEFILSCLSYAIGLGNIWRFPFLAFRNGGGAFLLPYLLSAIFIGLPILFAEFVVGQYSGLGPIKAYSFLSPLFKGLGYSALLVITFVSIYYMLIIAWVLFYLYTSFFPSLTWGRCDNDWNTENCYSVLEDINCRTNNMNNEDDQIFYRGQCRRVADVCAGYGLLGANVTNCFNSTVNENVPIHSIIRRTLSSEEFYYENVLGLGDATWTNFGWPRWQLVVCLLIGWALVYLCLIKGIHSIGKVAYFTATFPYFVLTALLIRSLTLPGSYDGIRFFIIPDWQKLLSPGVWGDASSQIFYSLGLACGSLVALSSYNKFKNNCHFDAIFISIVNFGTAIFGGFVVFATLGFLSHSMQEPIETIVTSGPGLTFITYPEAILLMPGSQAWAILFFLMMLTLGLGSQFPGVQMISTSIIDRWAHLRNQEWKVTAGVCMGCFVAGLPMTCNGGVYLFTLLEWHTASWAILLIGAGEVVIFSWVYGLGRTFDSICEMGIKFVKATRLFWSSVWMVITPIGSVGIFIFILTDLGSTKFRDYVFPVWADTLGWMFGLSTLLPFVLFGAYTLVTTKDRKSLLQPTEDWGPQEVDGQRVDRGLTI</sequence>
<evidence type="ECO:0000256" key="9">
    <source>
        <dbReference type="PIRSR" id="PIRSR600175-2"/>
    </source>
</evidence>
<feature type="binding site" evidence="8">
    <location>
        <position position="442"/>
    </location>
    <ligand>
        <name>Na(+)</name>
        <dbReference type="ChEBI" id="CHEBI:29101"/>
        <label>1</label>
    </ligand>
</feature>
<evidence type="ECO:0000313" key="14">
    <source>
        <dbReference type="Proteomes" id="UP001153620"/>
    </source>
</evidence>
<keyword evidence="8" id="KW-0915">Sodium</keyword>
<dbReference type="GO" id="GO:0089718">
    <property type="term" value="P:amino acid import across plasma membrane"/>
    <property type="evidence" value="ECO:0007669"/>
    <property type="project" value="TreeGrafter"/>
</dbReference>
<evidence type="ECO:0000256" key="7">
    <source>
        <dbReference type="ARBA" id="ARBA00023136"/>
    </source>
</evidence>
<feature type="transmembrane region" description="Helical" evidence="12">
    <location>
        <begin position="289"/>
        <end position="306"/>
    </location>
</feature>
<evidence type="ECO:0000256" key="6">
    <source>
        <dbReference type="ARBA" id="ARBA00022989"/>
    </source>
</evidence>
<dbReference type="GO" id="GO:0005283">
    <property type="term" value="F:amino acid:sodium symporter activity"/>
    <property type="evidence" value="ECO:0007669"/>
    <property type="project" value="TreeGrafter"/>
</dbReference>
<keyword evidence="4 10" id="KW-0812">Transmembrane</keyword>
<keyword evidence="8" id="KW-0479">Metal-binding</keyword>
<keyword evidence="14" id="KW-1185">Reference proteome</keyword>
<feature type="binding site" evidence="8">
    <location>
        <position position="377"/>
    </location>
    <ligand>
        <name>Na(+)</name>
        <dbReference type="ChEBI" id="CHEBI:29101"/>
        <label>1</label>
    </ligand>
</feature>
<evidence type="ECO:0000256" key="10">
    <source>
        <dbReference type="RuleBase" id="RU003732"/>
    </source>
</evidence>
<feature type="transmembrane region" description="Helical" evidence="12">
    <location>
        <begin position="49"/>
        <end position="67"/>
    </location>
</feature>
<accession>A0A9N9RXM9</accession>
<feature type="transmembrane region" description="Helical" evidence="12">
    <location>
        <begin position="342"/>
        <end position="359"/>
    </location>
</feature>
<dbReference type="InterPro" id="IPR000175">
    <property type="entry name" value="Na/ntran_symport"/>
</dbReference>
<feature type="binding site" evidence="8">
    <location>
        <position position="446"/>
    </location>
    <ligand>
        <name>Na(+)</name>
        <dbReference type="ChEBI" id="CHEBI:29101"/>
        <label>1</label>
    </ligand>
</feature>
<feature type="compositionally biased region" description="Low complexity" evidence="11">
    <location>
        <begin position="1"/>
        <end position="16"/>
    </location>
</feature>
<evidence type="ECO:0000313" key="13">
    <source>
        <dbReference type="EMBL" id="CAG9805039.1"/>
    </source>
</evidence>